<feature type="transmembrane region" description="Helical" evidence="7">
    <location>
        <begin position="139"/>
        <end position="159"/>
    </location>
</feature>
<dbReference type="STRING" id="474950.SAMN05421771_1864"/>
<feature type="domain" description="ABC3 transporter permease C-terminal" evidence="8">
    <location>
        <begin position="56"/>
        <end position="169"/>
    </location>
</feature>
<evidence type="ECO:0000256" key="7">
    <source>
        <dbReference type="SAM" id="Phobius"/>
    </source>
</evidence>
<comment type="similarity">
    <text evidence="6">Belongs to the ABC-4 integral membrane protein family.</text>
</comment>
<dbReference type="GO" id="GO:0022857">
    <property type="term" value="F:transmembrane transporter activity"/>
    <property type="evidence" value="ECO:0007669"/>
    <property type="project" value="TreeGrafter"/>
</dbReference>
<dbReference type="InterPro" id="IPR003838">
    <property type="entry name" value="ABC3_permease_C"/>
</dbReference>
<dbReference type="PANTHER" id="PTHR30572:SF4">
    <property type="entry name" value="ABC TRANSPORTER PERMEASE YTRF"/>
    <property type="match status" value="1"/>
</dbReference>
<name>A0A1I6M5C4_9BACT</name>
<dbReference type="InterPro" id="IPR050250">
    <property type="entry name" value="Macrolide_Exporter_MacB"/>
</dbReference>
<feature type="transmembrane region" description="Helical" evidence="7">
    <location>
        <begin position="50"/>
        <end position="76"/>
    </location>
</feature>
<feature type="transmembrane region" description="Helical" evidence="7">
    <location>
        <begin position="97"/>
        <end position="119"/>
    </location>
</feature>
<dbReference type="GO" id="GO:0005886">
    <property type="term" value="C:plasma membrane"/>
    <property type="evidence" value="ECO:0007669"/>
    <property type="project" value="UniProtKB-SubCell"/>
</dbReference>
<protein>
    <submittedName>
        <fullName evidence="9">FtsX-like permease family protein</fullName>
    </submittedName>
</protein>
<evidence type="ECO:0000256" key="1">
    <source>
        <dbReference type="ARBA" id="ARBA00004651"/>
    </source>
</evidence>
<evidence type="ECO:0000313" key="10">
    <source>
        <dbReference type="Proteomes" id="UP000199024"/>
    </source>
</evidence>
<reference evidence="9 10" key="1">
    <citation type="submission" date="2016-10" db="EMBL/GenBank/DDBJ databases">
        <authorList>
            <person name="de Groot N.N."/>
        </authorList>
    </citation>
    <scope>NUCLEOTIDE SEQUENCE [LARGE SCALE GENOMIC DNA]</scope>
    <source>
        <strain evidence="9 10">DSM 21001</strain>
    </source>
</reference>
<dbReference type="EMBL" id="FOZL01000001">
    <property type="protein sequence ID" value="SFS10886.1"/>
    <property type="molecule type" value="Genomic_DNA"/>
</dbReference>
<evidence type="ECO:0000313" key="9">
    <source>
        <dbReference type="EMBL" id="SFS10886.1"/>
    </source>
</evidence>
<dbReference type="OrthoDB" id="129745at2"/>
<evidence type="ECO:0000259" key="8">
    <source>
        <dbReference type="Pfam" id="PF02687"/>
    </source>
</evidence>
<dbReference type="RefSeq" id="WP_089838671.1">
    <property type="nucleotide sequence ID" value="NZ_FOZL01000001.1"/>
</dbReference>
<evidence type="ECO:0000256" key="3">
    <source>
        <dbReference type="ARBA" id="ARBA00022692"/>
    </source>
</evidence>
<evidence type="ECO:0000256" key="5">
    <source>
        <dbReference type="ARBA" id="ARBA00023136"/>
    </source>
</evidence>
<organism evidence="9 10">
    <name type="scientific">Granulicella pectinivorans</name>
    <dbReference type="NCBI Taxonomy" id="474950"/>
    <lineage>
        <taxon>Bacteria</taxon>
        <taxon>Pseudomonadati</taxon>
        <taxon>Acidobacteriota</taxon>
        <taxon>Terriglobia</taxon>
        <taxon>Terriglobales</taxon>
        <taxon>Acidobacteriaceae</taxon>
        <taxon>Granulicella</taxon>
    </lineage>
</organism>
<gene>
    <name evidence="9" type="ORF">SAMN05421771_1864</name>
</gene>
<dbReference type="PANTHER" id="PTHR30572">
    <property type="entry name" value="MEMBRANE COMPONENT OF TRANSPORTER-RELATED"/>
    <property type="match status" value="1"/>
</dbReference>
<keyword evidence="3 7" id="KW-0812">Transmembrane</keyword>
<evidence type="ECO:0000256" key="6">
    <source>
        <dbReference type="ARBA" id="ARBA00038076"/>
    </source>
</evidence>
<dbReference type="Pfam" id="PF02687">
    <property type="entry name" value="FtsX"/>
    <property type="match status" value="1"/>
</dbReference>
<keyword evidence="10" id="KW-1185">Reference proteome</keyword>
<comment type="subcellular location">
    <subcellularLocation>
        <location evidence="1">Cell membrane</location>
        <topology evidence="1">Multi-pass membrane protein</topology>
    </subcellularLocation>
</comment>
<evidence type="ECO:0000256" key="2">
    <source>
        <dbReference type="ARBA" id="ARBA00022475"/>
    </source>
</evidence>
<sequence length="176" mass="18676">MTDSLRTFWSKATSLLGQGRAANLFDEEVQLQPMTQAAQFTNSISQHVMFARLAGCFGVLAVALIGTGLYGTLAYRVNRRSAEIALRMALGAQRSEVVWMVLRGSLILTGYGVIIGIPLAMAACRGLESSLYGMKPLDLASYIFSVLGVTAVAILSSAVPTVRAATTDPSSALRAD</sequence>
<dbReference type="Proteomes" id="UP000199024">
    <property type="component" value="Unassembled WGS sequence"/>
</dbReference>
<keyword evidence="2" id="KW-1003">Cell membrane</keyword>
<keyword evidence="4 7" id="KW-1133">Transmembrane helix</keyword>
<accession>A0A1I6M5C4</accession>
<dbReference type="AlphaFoldDB" id="A0A1I6M5C4"/>
<evidence type="ECO:0000256" key="4">
    <source>
        <dbReference type="ARBA" id="ARBA00022989"/>
    </source>
</evidence>
<keyword evidence="5 7" id="KW-0472">Membrane</keyword>
<proteinExistence type="inferred from homology"/>